<evidence type="ECO:0000259" key="1">
    <source>
        <dbReference type="Pfam" id="PF12697"/>
    </source>
</evidence>
<sequence length="224" mass="24327">MTTAPVPLVLFSGLAADASLFAPQRLAFPQLIVPPWPVPIAGDTLESYCDRLADDLQSHRDPILGGASFGGIIALHVAKRLQPRAVVLIGSVRAPDELPRIARAGRPLKPLVPLIPVSLLQLVTAPLTTRIARRIAPHFAGLARQFYDCDRRVFKWSLARILDWSVAPQLDCPVLQIHGDCDRVMPIRYTHPDTIVAGGGHVLSLTHPAEVNNFLRAAIAKYGG</sequence>
<dbReference type="InterPro" id="IPR000073">
    <property type="entry name" value="AB_hydrolase_1"/>
</dbReference>
<dbReference type="EMBL" id="CP001848">
    <property type="protein sequence ID" value="ADB15319.1"/>
    <property type="molecule type" value="Genomic_DNA"/>
</dbReference>
<dbReference type="AlphaFoldDB" id="D2R4H1"/>
<evidence type="ECO:0000313" key="2">
    <source>
        <dbReference type="EMBL" id="ADB15319.1"/>
    </source>
</evidence>
<dbReference type="Proteomes" id="UP000001887">
    <property type="component" value="Chromosome"/>
</dbReference>
<dbReference type="eggNOG" id="COG1073">
    <property type="taxonomic scope" value="Bacteria"/>
</dbReference>
<feature type="domain" description="AB hydrolase-1" evidence="1">
    <location>
        <begin position="15"/>
        <end position="212"/>
    </location>
</feature>
<dbReference type="HOGENOM" id="CLU_105002_0_0_0"/>
<dbReference type="KEGG" id="psl:Psta_0633"/>
<name>D2R4H1_PIRSD</name>
<dbReference type="OrthoDB" id="211846at2"/>
<evidence type="ECO:0000313" key="3">
    <source>
        <dbReference type="Proteomes" id="UP000001887"/>
    </source>
</evidence>
<dbReference type="InterPro" id="IPR029058">
    <property type="entry name" value="AB_hydrolase_fold"/>
</dbReference>
<dbReference type="SUPFAM" id="SSF53474">
    <property type="entry name" value="alpha/beta-Hydrolases"/>
    <property type="match status" value="1"/>
</dbReference>
<gene>
    <name evidence="2" type="ordered locus">Psta_0633</name>
</gene>
<protein>
    <recommendedName>
        <fullName evidence="1">AB hydrolase-1 domain-containing protein</fullName>
    </recommendedName>
</protein>
<dbReference type="STRING" id="530564.Psta_0633"/>
<keyword evidence="3" id="KW-1185">Reference proteome</keyword>
<dbReference type="Gene3D" id="3.40.50.1820">
    <property type="entry name" value="alpha/beta hydrolase"/>
    <property type="match status" value="1"/>
</dbReference>
<organism evidence="2 3">
    <name type="scientific">Pirellula staleyi (strain ATCC 27377 / DSM 6068 / ICPB 4128)</name>
    <name type="common">Pirella staleyi</name>
    <dbReference type="NCBI Taxonomy" id="530564"/>
    <lineage>
        <taxon>Bacteria</taxon>
        <taxon>Pseudomonadati</taxon>
        <taxon>Planctomycetota</taxon>
        <taxon>Planctomycetia</taxon>
        <taxon>Pirellulales</taxon>
        <taxon>Pirellulaceae</taxon>
        <taxon>Pirellula</taxon>
    </lineage>
</organism>
<proteinExistence type="predicted"/>
<reference evidence="2 3" key="1">
    <citation type="journal article" date="2009" name="Stand. Genomic Sci.">
        <title>Complete genome sequence of Pirellula staleyi type strain (ATCC 27377).</title>
        <authorList>
            <person name="Clum A."/>
            <person name="Tindall B.J."/>
            <person name="Sikorski J."/>
            <person name="Ivanova N."/>
            <person name="Mavrommatis K."/>
            <person name="Lucas S."/>
            <person name="Glavina del Rio T."/>
            <person name="Nolan M."/>
            <person name="Chen F."/>
            <person name="Tice H."/>
            <person name="Pitluck S."/>
            <person name="Cheng J.F."/>
            <person name="Chertkov O."/>
            <person name="Brettin T."/>
            <person name="Han C."/>
            <person name="Detter J.C."/>
            <person name="Kuske C."/>
            <person name="Bruce D."/>
            <person name="Goodwin L."/>
            <person name="Ovchinikova G."/>
            <person name="Pati A."/>
            <person name="Mikhailova N."/>
            <person name="Chen A."/>
            <person name="Palaniappan K."/>
            <person name="Land M."/>
            <person name="Hauser L."/>
            <person name="Chang Y.J."/>
            <person name="Jeffries C.D."/>
            <person name="Chain P."/>
            <person name="Rohde M."/>
            <person name="Goker M."/>
            <person name="Bristow J."/>
            <person name="Eisen J.A."/>
            <person name="Markowitz V."/>
            <person name="Hugenholtz P."/>
            <person name="Kyrpides N.C."/>
            <person name="Klenk H.P."/>
            <person name="Lapidus A."/>
        </authorList>
    </citation>
    <scope>NUCLEOTIDE SEQUENCE [LARGE SCALE GENOMIC DNA]</scope>
    <source>
        <strain evidence="3">ATCC 27377 / DSM 6068 / ICPB 4128</strain>
    </source>
</reference>
<accession>D2R4H1</accession>
<dbReference type="Pfam" id="PF12697">
    <property type="entry name" value="Abhydrolase_6"/>
    <property type="match status" value="1"/>
</dbReference>